<proteinExistence type="predicted"/>
<reference evidence="1" key="1">
    <citation type="journal article" date="2021" name="New Phytol.">
        <title>Evolutionary innovations through gain and loss of genes in the ectomycorrhizal Boletales.</title>
        <authorList>
            <person name="Wu G."/>
            <person name="Miyauchi S."/>
            <person name="Morin E."/>
            <person name="Kuo A."/>
            <person name="Drula E."/>
            <person name="Varga T."/>
            <person name="Kohler A."/>
            <person name="Feng B."/>
            <person name="Cao Y."/>
            <person name="Lipzen A."/>
            <person name="Daum C."/>
            <person name="Hundley H."/>
            <person name="Pangilinan J."/>
            <person name="Johnson J."/>
            <person name="Barry K."/>
            <person name="LaButti K."/>
            <person name="Ng V."/>
            <person name="Ahrendt S."/>
            <person name="Min B."/>
            <person name="Choi I.G."/>
            <person name="Park H."/>
            <person name="Plett J.M."/>
            <person name="Magnuson J."/>
            <person name="Spatafora J.W."/>
            <person name="Nagy L.G."/>
            <person name="Henrissat B."/>
            <person name="Grigoriev I.V."/>
            <person name="Yang Z.L."/>
            <person name="Xu J."/>
            <person name="Martin F.M."/>
        </authorList>
    </citation>
    <scope>NUCLEOTIDE SEQUENCE</scope>
    <source>
        <strain evidence="1">KUC20120723A-06</strain>
    </source>
</reference>
<evidence type="ECO:0000313" key="1">
    <source>
        <dbReference type="EMBL" id="KAH7930432.1"/>
    </source>
</evidence>
<sequence length="214" mass="24482">MPQRSFPEALHKLTTLDDDAHTPGRFYFPDTMAAWPWPRTINSHFEEVKVASDTWFRNFKAFSPQSQKSFDRCDFDRFGALAYPRASKEHLRTACDLIKVFFVIDEYTDVENATATREMVEVVLDALKNPYTPRPPHRGRVAELLEGSGPWLSRRLVPHQCHFLKEFAAWLYSLVTQAADRAQGVCRSINGYLAVRRDNIATRPSFMGLEGLAG</sequence>
<dbReference type="Proteomes" id="UP000790709">
    <property type="component" value="Unassembled WGS sequence"/>
</dbReference>
<organism evidence="1 2">
    <name type="scientific">Leucogyrophana mollusca</name>
    <dbReference type="NCBI Taxonomy" id="85980"/>
    <lineage>
        <taxon>Eukaryota</taxon>
        <taxon>Fungi</taxon>
        <taxon>Dikarya</taxon>
        <taxon>Basidiomycota</taxon>
        <taxon>Agaricomycotina</taxon>
        <taxon>Agaricomycetes</taxon>
        <taxon>Agaricomycetidae</taxon>
        <taxon>Boletales</taxon>
        <taxon>Boletales incertae sedis</taxon>
        <taxon>Leucogyrophana</taxon>
    </lineage>
</organism>
<accession>A0ACB8BY52</accession>
<comment type="caution">
    <text evidence="1">The sequence shown here is derived from an EMBL/GenBank/DDBJ whole genome shotgun (WGS) entry which is preliminary data.</text>
</comment>
<gene>
    <name evidence="1" type="ORF">BV22DRAFT_1124936</name>
</gene>
<protein>
    <submittedName>
        <fullName evidence="1">Terpenoid synthase</fullName>
    </submittedName>
</protein>
<evidence type="ECO:0000313" key="2">
    <source>
        <dbReference type="Proteomes" id="UP000790709"/>
    </source>
</evidence>
<keyword evidence="2" id="KW-1185">Reference proteome</keyword>
<name>A0ACB8BY52_9AGAM</name>
<dbReference type="EMBL" id="MU266332">
    <property type="protein sequence ID" value="KAH7930432.1"/>
    <property type="molecule type" value="Genomic_DNA"/>
</dbReference>